<reference evidence="5 6" key="1">
    <citation type="submission" date="2012-02" db="EMBL/GenBank/DDBJ databases">
        <title>Whole genome shotgun sequence of Mobilicoccus pelagius NBRC 104925.</title>
        <authorList>
            <person name="Yoshida Y."/>
            <person name="Hosoyama A."/>
            <person name="Tsuchikane K."/>
            <person name="Katsumata H."/>
            <person name="Yamazaki S."/>
            <person name="Fujita N."/>
        </authorList>
    </citation>
    <scope>NUCLEOTIDE SEQUENCE [LARGE SCALE GENOMIC DNA]</scope>
    <source>
        <strain evidence="5 6">NBRC 104925</strain>
    </source>
</reference>
<comment type="cofactor">
    <cofactor evidence="1">
        <name>Mg(2+)</name>
        <dbReference type="ChEBI" id="CHEBI:18420"/>
    </cofactor>
</comment>
<dbReference type="CDD" id="cd04685">
    <property type="entry name" value="NUDIX_Hydrolase"/>
    <property type="match status" value="1"/>
</dbReference>
<dbReference type="Gene3D" id="3.90.79.10">
    <property type="entry name" value="Nucleoside Triphosphate Pyrophosphohydrolase"/>
    <property type="match status" value="1"/>
</dbReference>
<dbReference type="RefSeq" id="WP_009482237.1">
    <property type="nucleotide sequence ID" value="NZ_BAFE01000051.1"/>
</dbReference>
<keyword evidence="3" id="KW-0460">Magnesium</keyword>
<name>H5URI1_9MICO</name>
<dbReference type="Proteomes" id="UP000004367">
    <property type="component" value="Unassembled WGS sequence"/>
</dbReference>
<evidence type="ECO:0000313" key="5">
    <source>
        <dbReference type="EMBL" id="GAB48339.1"/>
    </source>
</evidence>
<dbReference type="InterPro" id="IPR015797">
    <property type="entry name" value="NUDIX_hydrolase-like_dom_sf"/>
</dbReference>
<dbReference type="InterPro" id="IPR020084">
    <property type="entry name" value="NUDIX_hydrolase_CS"/>
</dbReference>
<dbReference type="InterPro" id="IPR000086">
    <property type="entry name" value="NUDIX_hydrolase_dom"/>
</dbReference>
<accession>H5URI1</accession>
<evidence type="ECO:0000256" key="1">
    <source>
        <dbReference type="ARBA" id="ARBA00001946"/>
    </source>
</evidence>
<dbReference type="PANTHER" id="PTHR43046">
    <property type="entry name" value="GDP-MANNOSE MANNOSYL HYDROLASE"/>
    <property type="match status" value="1"/>
</dbReference>
<sequence length="150" mass="17008">MTRLRVAVRVVLLDPSSRVLLFEGRDLADQSDTVRYWFTAGGAVEEGESFAAAAERELREETGWSGLALVGPIGRREFDYLDHGVPTHQVEHFYAARTQQVDLDDSGWTDHERAMTTAWRWWSHDELATTDAQIYPEDLVDLMTRVAGLV</sequence>
<feature type="domain" description="Nudix hydrolase" evidence="4">
    <location>
        <begin position="3"/>
        <end position="145"/>
    </location>
</feature>
<dbReference type="GO" id="GO:0016787">
    <property type="term" value="F:hydrolase activity"/>
    <property type="evidence" value="ECO:0007669"/>
    <property type="project" value="UniProtKB-KW"/>
</dbReference>
<dbReference type="STRING" id="1089455.MOPEL_071_00550"/>
<evidence type="ECO:0000313" key="6">
    <source>
        <dbReference type="Proteomes" id="UP000004367"/>
    </source>
</evidence>
<evidence type="ECO:0000256" key="2">
    <source>
        <dbReference type="ARBA" id="ARBA00022801"/>
    </source>
</evidence>
<dbReference type="AlphaFoldDB" id="H5URI1"/>
<dbReference type="PANTHER" id="PTHR43046:SF12">
    <property type="entry name" value="GDP-MANNOSE MANNOSYL HYDROLASE"/>
    <property type="match status" value="1"/>
</dbReference>
<comment type="caution">
    <text evidence="5">The sequence shown here is derived from an EMBL/GenBank/DDBJ whole genome shotgun (WGS) entry which is preliminary data.</text>
</comment>
<proteinExistence type="predicted"/>
<protein>
    <recommendedName>
        <fullName evidence="4">Nudix hydrolase domain-containing protein</fullName>
    </recommendedName>
</protein>
<dbReference type="Pfam" id="PF00293">
    <property type="entry name" value="NUDIX"/>
    <property type="match status" value="1"/>
</dbReference>
<evidence type="ECO:0000259" key="4">
    <source>
        <dbReference type="PROSITE" id="PS51462"/>
    </source>
</evidence>
<keyword evidence="2" id="KW-0378">Hydrolase</keyword>
<gene>
    <name evidence="5" type="ORF">MOPEL_071_00550</name>
</gene>
<dbReference type="eggNOG" id="COG0494">
    <property type="taxonomic scope" value="Bacteria"/>
</dbReference>
<dbReference type="PROSITE" id="PS51462">
    <property type="entry name" value="NUDIX"/>
    <property type="match status" value="1"/>
</dbReference>
<dbReference type="SUPFAM" id="SSF55811">
    <property type="entry name" value="Nudix"/>
    <property type="match status" value="1"/>
</dbReference>
<keyword evidence="6" id="KW-1185">Reference proteome</keyword>
<organism evidence="5 6">
    <name type="scientific">Mobilicoccus pelagius NBRC 104925</name>
    <dbReference type="NCBI Taxonomy" id="1089455"/>
    <lineage>
        <taxon>Bacteria</taxon>
        <taxon>Bacillati</taxon>
        <taxon>Actinomycetota</taxon>
        <taxon>Actinomycetes</taxon>
        <taxon>Micrococcales</taxon>
        <taxon>Dermatophilaceae</taxon>
        <taxon>Mobilicoccus</taxon>
    </lineage>
</organism>
<dbReference type="PROSITE" id="PS00893">
    <property type="entry name" value="NUDIX_BOX"/>
    <property type="match status" value="1"/>
</dbReference>
<evidence type="ECO:0000256" key="3">
    <source>
        <dbReference type="ARBA" id="ARBA00022842"/>
    </source>
</evidence>
<dbReference type="EMBL" id="BAFE01000051">
    <property type="protein sequence ID" value="GAB48339.1"/>
    <property type="molecule type" value="Genomic_DNA"/>
</dbReference>